<keyword evidence="1" id="KW-0808">Transferase</keyword>
<dbReference type="GO" id="GO:0006004">
    <property type="term" value="P:fucose metabolic process"/>
    <property type="evidence" value="ECO:0007669"/>
    <property type="project" value="UniProtKB-KW"/>
</dbReference>
<proteinExistence type="predicted"/>
<dbReference type="AlphaFoldDB" id="A0AAD8YKF6"/>
<dbReference type="Proteomes" id="UP001224775">
    <property type="component" value="Unassembled WGS sequence"/>
</dbReference>
<keyword evidence="2" id="KW-0294">Fucose metabolism</keyword>
<dbReference type="Pfam" id="PF10250">
    <property type="entry name" value="O-FucT"/>
    <property type="match status" value="1"/>
</dbReference>
<dbReference type="EMBL" id="JATAAI010000003">
    <property type="protein sequence ID" value="KAK1746902.1"/>
    <property type="molecule type" value="Genomic_DNA"/>
</dbReference>
<dbReference type="InterPro" id="IPR019378">
    <property type="entry name" value="GDP-Fuc_O-FucTrfase"/>
</dbReference>
<evidence type="ECO:0000313" key="6">
    <source>
        <dbReference type="Proteomes" id="UP001224775"/>
    </source>
</evidence>
<evidence type="ECO:0000256" key="1">
    <source>
        <dbReference type="ARBA" id="ARBA00022679"/>
    </source>
</evidence>
<keyword evidence="3" id="KW-0119">Carbohydrate metabolism</keyword>
<dbReference type="PANTHER" id="PTHR31469">
    <property type="entry name" value="OS07G0633600 PROTEIN"/>
    <property type="match status" value="1"/>
</dbReference>
<dbReference type="Gene3D" id="3.40.50.11340">
    <property type="match status" value="1"/>
</dbReference>
<evidence type="ECO:0000256" key="3">
    <source>
        <dbReference type="ARBA" id="ARBA00023277"/>
    </source>
</evidence>
<keyword evidence="6" id="KW-1185">Reference proteome</keyword>
<organism evidence="5 6">
    <name type="scientific">Skeletonema marinoi</name>
    <dbReference type="NCBI Taxonomy" id="267567"/>
    <lineage>
        <taxon>Eukaryota</taxon>
        <taxon>Sar</taxon>
        <taxon>Stramenopiles</taxon>
        <taxon>Ochrophyta</taxon>
        <taxon>Bacillariophyta</taxon>
        <taxon>Coscinodiscophyceae</taxon>
        <taxon>Thalassiosirophycidae</taxon>
        <taxon>Thalassiosirales</taxon>
        <taxon>Skeletonemataceae</taxon>
        <taxon>Skeletonema</taxon>
        <taxon>Skeletonema marinoi-dohrnii complex</taxon>
    </lineage>
</organism>
<accession>A0AAD8YKF6</accession>
<feature type="region of interest" description="Disordered" evidence="4">
    <location>
        <begin position="1"/>
        <end position="31"/>
    </location>
</feature>
<protein>
    <submittedName>
        <fullName evidence="5">Uncharacterized protein</fullName>
    </submittedName>
</protein>
<reference evidence="5" key="1">
    <citation type="submission" date="2023-06" db="EMBL/GenBank/DDBJ databases">
        <title>Survivors Of The Sea: Transcriptome response of Skeletonema marinoi to long-term dormancy.</title>
        <authorList>
            <person name="Pinder M.I.M."/>
            <person name="Kourtchenko O."/>
            <person name="Robertson E.K."/>
            <person name="Larsson T."/>
            <person name="Maumus F."/>
            <person name="Osuna-Cruz C.M."/>
            <person name="Vancaester E."/>
            <person name="Stenow R."/>
            <person name="Vandepoele K."/>
            <person name="Ploug H."/>
            <person name="Bruchert V."/>
            <person name="Godhe A."/>
            <person name="Topel M."/>
        </authorList>
    </citation>
    <scope>NUCLEOTIDE SEQUENCE</scope>
    <source>
        <strain evidence="5">R05AC</strain>
    </source>
</reference>
<dbReference type="PANTHER" id="PTHR31469:SF8">
    <property type="entry name" value="OS07G0641000 PROTEIN"/>
    <property type="match status" value="1"/>
</dbReference>
<evidence type="ECO:0000256" key="4">
    <source>
        <dbReference type="SAM" id="MobiDB-lite"/>
    </source>
</evidence>
<dbReference type="GO" id="GO:0016740">
    <property type="term" value="F:transferase activity"/>
    <property type="evidence" value="ECO:0007669"/>
    <property type="project" value="UniProtKB-KW"/>
</dbReference>
<name>A0AAD8YKF6_9STRA</name>
<comment type="caution">
    <text evidence="5">The sequence shown here is derived from an EMBL/GenBank/DDBJ whole genome shotgun (WGS) entry which is preliminary data.</text>
</comment>
<gene>
    <name evidence="5" type="ORF">QTG54_002246</name>
</gene>
<sequence length="227" mass="25786">MPRSMNKRRNEVKLQSAVLDSGEKPPPPVHHDLAGLSCTDHGGPSDEIAKEMIYWSDIPSNDKFVSPIGAYSIKRKYLTFDQDGGGFNNIRTSMETMIVMAHAMSRTLVMPPSQQMYLLRKDKGKQRIHFSLTHDFYHLEQVGYEHAGLHVISMEEFLKTEAMTGNLFNKATGDVAFPPNNRTNWDGMWPKPLKEYLRDVTLTPLNGLLDHALLHFPQMMDPSIFPS</sequence>
<evidence type="ECO:0000313" key="5">
    <source>
        <dbReference type="EMBL" id="KAK1746902.1"/>
    </source>
</evidence>
<evidence type="ECO:0000256" key="2">
    <source>
        <dbReference type="ARBA" id="ARBA00023253"/>
    </source>
</evidence>